<protein>
    <submittedName>
        <fullName evidence="1">Uncharacterized protein</fullName>
    </submittedName>
</protein>
<accession>A0A0N0BEL8</accession>
<keyword evidence="2" id="KW-1185">Reference proteome</keyword>
<name>A0A0N0BEL8_9HYME</name>
<dbReference type="OrthoDB" id="10618886at2759"/>
<sequence length="140" mass="15524">MKRTGLIIVFKFAKFMYNTKYRFTWNGECVAREKAVANGGKGACSNIARIFDVDVAILRCVSSVTDRLVPQWEAAARSWERQSSLVIRTNIRTANGTYSLEPAHHPTPPPPVVTLSARGIPRHGERVARAEATEAGQLEL</sequence>
<proteinExistence type="predicted"/>
<reference evidence="1 2" key="1">
    <citation type="submission" date="2015-07" db="EMBL/GenBank/DDBJ databases">
        <title>The genome of Melipona quadrifasciata.</title>
        <authorList>
            <person name="Pan H."/>
            <person name="Kapheim K."/>
        </authorList>
    </citation>
    <scope>NUCLEOTIDE SEQUENCE [LARGE SCALE GENOMIC DNA]</scope>
    <source>
        <strain evidence="1">0111107301</strain>
        <tissue evidence="1">Whole body</tissue>
    </source>
</reference>
<gene>
    <name evidence="1" type="ORF">WN51_02384</name>
</gene>
<dbReference type="AlphaFoldDB" id="A0A0N0BEL8"/>
<organism evidence="1 2">
    <name type="scientific">Melipona quadrifasciata</name>
    <dbReference type="NCBI Taxonomy" id="166423"/>
    <lineage>
        <taxon>Eukaryota</taxon>
        <taxon>Metazoa</taxon>
        <taxon>Ecdysozoa</taxon>
        <taxon>Arthropoda</taxon>
        <taxon>Hexapoda</taxon>
        <taxon>Insecta</taxon>
        <taxon>Pterygota</taxon>
        <taxon>Neoptera</taxon>
        <taxon>Endopterygota</taxon>
        <taxon>Hymenoptera</taxon>
        <taxon>Apocrita</taxon>
        <taxon>Aculeata</taxon>
        <taxon>Apoidea</taxon>
        <taxon>Anthophila</taxon>
        <taxon>Apidae</taxon>
        <taxon>Melipona</taxon>
    </lineage>
</organism>
<dbReference type="EMBL" id="KQ435830">
    <property type="protein sequence ID" value="KOX71814.1"/>
    <property type="molecule type" value="Genomic_DNA"/>
</dbReference>
<evidence type="ECO:0000313" key="2">
    <source>
        <dbReference type="Proteomes" id="UP000053105"/>
    </source>
</evidence>
<dbReference type="Proteomes" id="UP000053105">
    <property type="component" value="Unassembled WGS sequence"/>
</dbReference>
<evidence type="ECO:0000313" key="1">
    <source>
        <dbReference type="EMBL" id="KOX71814.1"/>
    </source>
</evidence>